<evidence type="ECO:0000259" key="1">
    <source>
        <dbReference type="Pfam" id="PF12146"/>
    </source>
</evidence>
<gene>
    <name evidence="2" type="ORF">GCD22_02736</name>
</gene>
<sequence length="212" mass="23103">MPSSLSSQTISFCTTDSVKLEADIYPAQNPWCVLAHGKAYDKNAWKPLAMDMQQWGWTVLAPNFRGYGLSERGDNASYDQDILASITYARRERANPIVLLGASMGGIAVIAALAETEKPVDAVIWLSPAGGEEYLPLLANKAAHGLLLFSENEAYAAPAREIASHPPFPISTRSWPGSLHAHQLLNDPDSGPEVRTVIQDFLASLYNPMRHA</sequence>
<evidence type="ECO:0000313" key="2">
    <source>
        <dbReference type="EMBL" id="QFX96889.1"/>
    </source>
</evidence>
<organism evidence="2 3">
    <name type="scientific">Acidithiobacillus thiooxidans ATCC 19377</name>
    <dbReference type="NCBI Taxonomy" id="637390"/>
    <lineage>
        <taxon>Bacteria</taxon>
        <taxon>Pseudomonadati</taxon>
        <taxon>Pseudomonadota</taxon>
        <taxon>Acidithiobacillia</taxon>
        <taxon>Acidithiobacillales</taxon>
        <taxon>Acidithiobacillaceae</taxon>
        <taxon>Acidithiobacillus</taxon>
    </lineage>
</organism>
<evidence type="ECO:0000313" key="3">
    <source>
        <dbReference type="Proteomes" id="UP000363590"/>
    </source>
</evidence>
<dbReference type="Gene3D" id="3.40.50.1820">
    <property type="entry name" value="alpha/beta hydrolase"/>
    <property type="match status" value="1"/>
</dbReference>
<keyword evidence="2" id="KW-0378">Hydrolase</keyword>
<dbReference type="KEGG" id="atx:GCD22_02736"/>
<name>A0A5P9XTD9_ACITH</name>
<dbReference type="Pfam" id="PF12146">
    <property type="entry name" value="Hydrolase_4"/>
    <property type="match status" value="1"/>
</dbReference>
<dbReference type="InterPro" id="IPR022742">
    <property type="entry name" value="Hydrolase_4"/>
</dbReference>
<reference evidence="2 3" key="1">
    <citation type="submission" date="2019-10" db="EMBL/GenBank/DDBJ databases">
        <authorList>
            <person name="Wang R."/>
        </authorList>
    </citation>
    <scope>NUCLEOTIDE SEQUENCE [LARGE SCALE GENOMIC DNA]</scope>
    <source>
        <strain evidence="2 3">ATCC 19377</strain>
    </source>
</reference>
<accession>A0A5P9XTD9</accession>
<proteinExistence type="predicted"/>
<dbReference type="SUPFAM" id="SSF53474">
    <property type="entry name" value="alpha/beta-Hydrolases"/>
    <property type="match status" value="1"/>
</dbReference>
<dbReference type="RefSeq" id="WP_031568562.1">
    <property type="nucleotide sequence ID" value="NZ_CP045571.1"/>
</dbReference>
<feature type="domain" description="Serine aminopeptidase S33" evidence="1">
    <location>
        <begin position="32"/>
        <end position="138"/>
    </location>
</feature>
<dbReference type="GeneID" id="60696980"/>
<dbReference type="AlphaFoldDB" id="A0A5P9XTD9"/>
<dbReference type="InterPro" id="IPR029058">
    <property type="entry name" value="AB_hydrolase_fold"/>
</dbReference>
<dbReference type="GO" id="GO:0016787">
    <property type="term" value="F:hydrolase activity"/>
    <property type="evidence" value="ECO:0007669"/>
    <property type="project" value="UniProtKB-KW"/>
</dbReference>
<dbReference type="EMBL" id="CP045571">
    <property type="protein sequence ID" value="QFX96889.1"/>
    <property type="molecule type" value="Genomic_DNA"/>
</dbReference>
<protein>
    <submittedName>
        <fullName evidence="2">Alpha/beta hydrolase</fullName>
    </submittedName>
</protein>
<dbReference type="Proteomes" id="UP000363590">
    <property type="component" value="Chromosome"/>
</dbReference>